<feature type="compositionally biased region" description="Basic residues" evidence="1">
    <location>
        <begin position="67"/>
        <end position="81"/>
    </location>
</feature>
<feature type="compositionally biased region" description="Basic residues" evidence="1">
    <location>
        <begin position="11"/>
        <end position="34"/>
    </location>
</feature>
<reference evidence="2 3" key="1">
    <citation type="journal article" date="2014" name="Agronomy (Basel)">
        <title>A Draft Genome Sequence for Ensete ventricosum, the Drought-Tolerant Tree Against Hunger.</title>
        <authorList>
            <person name="Harrison J."/>
            <person name="Moore K.A."/>
            <person name="Paszkiewicz K."/>
            <person name="Jones T."/>
            <person name="Grant M."/>
            <person name="Ambacheew D."/>
            <person name="Muzemil S."/>
            <person name="Studholme D.J."/>
        </authorList>
    </citation>
    <scope>NUCLEOTIDE SEQUENCE [LARGE SCALE GENOMIC DNA]</scope>
</reference>
<proteinExistence type="predicted"/>
<sequence>MNLSPLSRGYPRTKLRPRHRPTEQRRRKGGGRGRGRILTDLLLETKVRMRKQGQGVTRMRQREGFRKKVPPSPRLGKRQTPKRPLTFTLENGLTLIAPWEVAKSETTLHFHLGKWLHPYCTLGRDEIRRDLSPSPSPLLPHGKWQNLK</sequence>
<protein>
    <submittedName>
        <fullName evidence="2">Uncharacterized protein</fullName>
    </submittedName>
</protein>
<dbReference type="AlphaFoldDB" id="A0A427AJC1"/>
<feature type="region of interest" description="Disordered" evidence="1">
    <location>
        <begin position="1"/>
        <end position="34"/>
    </location>
</feature>
<evidence type="ECO:0000313" key="2">
    <source>
        <dbReference type="EMBL" id="RRT76363.1"/>
    </source>
</evidence>
<evidence type="ECO:0000256" key="1">
    <source>
        <dbReference type="SAM" id="MobiDB-lite"/>
    </source>
</evidence>
<accession>A0A427AJC1</accession>
<feature type="region of interest" description="Disordered" evidence="1">
    <location>
        <begin position="51"/>
        <end position="83"/>
    </location>
</feature>
<name>A0A427AJC1_ENSVE</name>
<comment type="caution">
    <text evidence="2">The sequence shown here is derived from an EMBL/GenBank/DDBJ whole genome shotgun (WGS) entry which is preliminary data.</text>
</comment>
<dbReference type="Proteomes" id="UP000287651">
    <property type="component" value="Unassembled WGS sequence"/>
</dbReference>
<dbReference type="EMBL" id="AMZH03002213">
    <property type="protein sequence ID" value="RRT76363.1"/>
    <property type="molecule type" value="Genomic_DNA"/>
</dbReference>
<gene>
    <name evidence="2" type="ORF">B296_00006411</name>
</gene>
<evidence type="ECO:0000313" key="3">
    <source>
        <dbReference type="Proteomes" id="UP000287651"/>
    </source>
</evidence>
<organism evidence="2 3">
    <name type="scientific">Ensete ventricosum</name>
    <name type="common">Abyssinian banana</name>
    <name type="synonym">Musa ensete</name>
    <dbReference type="NCBI Taxonomy" id="4639"/>
    <lineage>
        <taxon>Eukaryota</taxon>
        <taxon>Viridiplantae</taxon>
        <taxon>Streptophyta</taxon>
        <taxon>Embryophyta</taxon>
        <taxon>Tracheophyta</taxon>
        <taxon>Spermatophyta</taxon>
        <taxon>Magnoliopsida</taxon>
        <taxon>Liliopsida</taxon>
        <taxon>Zingiberales</taxon>
        <taxon>Musaceae</taxon>
        <taxon>Ensete</taxon>
    </lineage>
</organism>